<dbReference type="HOGENOM" id="CLU_1737438_0_0_0"/>
<sequence>MKPFKIIFWVLCAIGVYQLYGYFTVHTSEEVIAYKRFAKAIKSGDSYALRMNSQPAVLAKAKDYTAGGAEYLKGYEEVFTYYVVKSNFVSPDEKRASVIAEQVTRVNSETHEKLWGALEIRIQHSVEFVRDGDSWLVSVFRGPVPRKTER</sequence>
<dbReference type="AlphaFoldDB" id="D5EKF7"/>
<dbReference type="KEGG" id="caa:Caka_0009"/>
<keyword evidence="1" id="KW-0812">Transmembrane</keyword>
<organism evidence="2 3">
    <name type="scientific">Coraliomargarita akajimensis (strain DSM 45221 / IAM 15411 / JCM 23193 / KCTC 12865 / 04OKA010-24)</name>
    <dbReference type="NCBI Taxonomy" id="583355"/>
    <lineage>
        <taxon>Bacteria</taxon>
        <taxon>Pseudomonadati</taxon>
        <taxon>Verrucomicrobiota</taxon>
        <taxon>Opitutia</taxon>
        <taxon>Puniceicoccales</taxon>
        <taxon>Coraliomargaritaceae</taxon>
        <taxon>Coraliomargarita</taxon>
    </lineage>
</organism>
<evidence type="ECO:0008006" key="4">
    <source>
        <dbReference type="Google" id="ProtNLM"/>
    </source>
</evidence>
<evidence type="ECO:0000313" key="2">
    <source>
        <dbReference type="EMBL" id="ADE53038.1"/>
    </source>
</evidence>
<keyword evidence="1" id="KW-1133">Transmembrane helix</keyword>
<proteinExistence type="predicted"/>
<gene>
    <name evidence="2" type="ordered locus">Caka_0009</name>
</gene>
<name>D5EKF7_CORAD</name>
<feature type="transmembrane region" description="Helical" evidence="1">
    <location>
        <begin position="6"/>
        <end position="25"/>
    </location>
</feature>
<dbReference type="OrthoDB" id="9901383at2"/>
<reference evidence="2 3" key="1">
    <citation type="journal article" date="2010" name="Stand. Genomic Sci.">
        <title>Complete genome sequence of Coraliomargarita akajimensis type strain (04OKA010-24).</title>
        <authorList>
            <person name="Mavromatis K."/>
            <person name="Abt B."/>
            <person name="Brambilla E."/>
            <person name="Lapidus A."/>
            <person name="Copeland A."/>
            <person name="Deshpande S."/>
            <person name="Nolan M."/>
            <person name="Lucas S."/>
            <person name="Tice H."/>
            <person name="Cheng J.F."/>
            <person name="Han C."/>
            <person name="Detter J.C."/>
            <person name="Woyke T."/>
            <person name="Goodwin L."/>
            <person name="Pitluck S."/>
            <person name="Held B."/>
            <person name="Brettin T."/>
            <person name="Tapia R."/>
            <person name="Ivanova N."/>
            <person name="Mikhailova N."/>
            <person name="Pati A."/>
            <person name="Liolios K."/>
            <person name="Chen A."/>
            <person name="Palaniappan K."/>
            <person name="Land M."/>
            <person name="Hauser L."/>
            <person name="Chang Y.J."/>
            <person name="Jeffries C.D."/>
            <person name="Rohde M."/>
            <person name="Goker M."/>
            <person name="Bristow J."/>
            <person name="Eisen J.A."/>
            <person name="Markowitz V."/>
            <person name="Hugenholtz P."/>
            <person name="Klenk H.P."/>
            <person name="Kyrpides N.C."/>
        </authorList>
    </citation>
    <scope>NUCLEOTIDE SEQUENCE [LARGE SCALE GENOMIC DNA]</scope>
    <source>
        <strain evidence="3">DSM 45221 / IAM 15411 / JCM 23193 / KCTC 12865</strain>
    </source>
</reference>
<dbReference type="STRING" id="583355.Caka_0009"/>
<dbReference type="RefSeq" id="WP_013041764.1">
    <property type="nucleotide sequence ID" value="NC_014008.1"/>
</dbReference>
<dbReference type="EMBL" id="CP001998">
    <property type="protein sequence ID" value="ADE53038.1"/>
    <property type="molecule type" value="Genomic_DNA"/>
</dbReference>
<dbReference type="Proteomes" id="UP000000925">
    <property type="component" value="Chromosome"/>
</dbReference>
<keyword evidence="3" id="KW-1185">Reference proteome</keyword>
<keyword evidence="1" id="KW-0472">Membrane</keyword>
<protein>
    <recommendedName>
        <fullName evidence="4">DUF4878 domain-containing protein</fullName>
    </recommendedName>
</protein>
<evidence type="ECO:0000256" key="1">
    <source>
        <dbReference type="SAM" id="Phobius"/>
    </source>
</evidence>
<evidence type="ECO:0000313" key="3">
    <source>
        <dbReference type="Proteomes" id="UP000000925"/>
    </source>
</evidence>
<accession>D5EKF7</accession>